<name>A0A2G9CAA0_9BURK</name>
<dbReference type="AlphaFoldDB" id="A0A2G9CAA0"/>
<dbReference type="InterPro" id="IPR006157">
    <property type="entry name" value="FolB_dom"/>
</dbReference>
<sequence length="471" mass="50472">MSQTSPDRLPASLPALVDAAIVGGGPAGCSAASWLTQLGLSVALIERAPRLCDSLRPLDYRQDWLLGAPGESLAALGERYARHAANQAGVHTLIGQTIHHLDWQAEQGWTLYLDGGPAFAEGAADATDASGLRPLRARALLLATGLTPRHPAPLYPARDRHDRVLDAIELTAVRDRLPAGRVLLLGGGDNAVENALYLAGRGHAVTLWSRSEWRAQSHLIQQLDSAPGLRRRPAQALPTAVTATADGVVVTSKAHGEEAFDHVAVLLGYEPEASAWLQVADALQRAGVTAPSQPFRDEPRFGVLGLFVAGDASGRQHPCVQTALGDGVVAAKQIEAFLRPLRESQPPPALRRNNRQVIHIHGLRFGANLGVLDFEREGPQPIQVDAEVNLGAQTIVSRDADIGHVLDYRRVRAIIIDECTAEHTDLLEALLGKLSVRLMKLPGVVGVRIKVTKLEIFPDCQVAISAECGTW</sequence>
<dbReference type="OrthoDB" id="8521219at2"/>
<comment type="caution">
    <text evidence="4">The sequence shown here is derived from an EMBL/GenBank/DDBJ whole genome shotgun (WGS) entry which is preliminary data.</text>
</comment>
<accession>A0A2G9CAA0</accession>
<evidence type="ECO:0000256" key="2">
    <source>
        <dbReference type="ARBA" id="ARBA00023002"/>
    </source>
</evidence>
<organism evidence="4 5">
    <name type="scientific">Roseateles chitinivorans</name>
    <dbReference type="NCBI Taxonomy" id="2917965"/>
    <lineage>
        <taxon>Bacteria</taxon>
        <taxon>Pseudomonadati</taxon>
        <taxon>Pseudomonadota</taxon>
        <taxon>Betaproteobacteria</taxon>
        <taxon>Burkholderiales</taxon>
        <taxon>Sphaerotilaceae</taxon>
        <taxon>Roseateles</taxon>
    </lineage>
</organism>
<dbReference type="Proteomes" id="UP000231501">
    <property type="component" value="Unassembled WGS sequence"/>
</dbReference>
<reference evidence="4 5" key="1">
    <citation type="submission" date="2017-11" db="EMBL/GenBank/DDBJ databases">
        <title>Draft genome sequence of Mitsuaria sp. HWN-4.</title>
        <authorList>
            <person name="Gundlapally S.R."/>
        </authorList>
    </citation>
    <scope>NUCLEOTIDE SEQUENCE [LARGE SCALE GENOMIC DNA]</scope>
    <source>
        <strain evidence="4 5">HWN-4</strain>
    </source>
</reference>
<feature type="domain" description="Dihydroneopterin aldolase/epimerase" evidence="3">
    <location>
        <begin position="358"/>
        <end position="468"/>
    </location>
</feature>
<dbReference type="EMBL" id="PEOG01000022">
    <property type="protein sequence ID" value="PIM53337.1"/>
    <property type="molecule type" value="Genomic_DNA"/>
</dbReference>
<protein>
    <recommendedName>
        <fullName evidence="3">Dihydroneopterin aldolase/epimerase domain-containing protein</fullName>
    </recommendedName>
</protein>
<dbReference type="SUPFAM" id="SSF51905">
    <property type="entry name" value="FAD/NAD(P)-binding domain"/>
    <property type="match status" value="1"/>
</dbReference>
<dbReference type="SMART" id="SM00905">
    <property type="entry name" value="FolB"/>
    <property type="match status" value="1"/>
</dbReference>
<dbReference type="PANTHER" id="PTHR48105">
    <property type="entry name" value="THIOREDOXIN REDUCTASE 1-RELATED-RELATED"/>
    <property type="match status" value="1"/>
</dbReference>
<dbReference type="GO" id="GO:0006760">
    <property type="term" value="P:folic acid-containing compound metabolic process"/>
    <property type="evidence" value="ECO:0007669"/>
    <property type="project" value="InterPro"/>
</dbReference>
<dbReference type="Pfam" id="PF02152">
    <property type="entry name" value="FolB"/>
    <property type="match status" value="1"/>
</dbReference>
<dbReference type="InterPro" id="IPR023753">
    <property type="entry name" value="FAD/NAD-binding_dom"/>
</dbReference>
<dbReference type="GO" id="GO:0004150">
    <property type="term" value="F:dihydroneopterin aldolase activity"/>
    <property type="evidence" value="ECO:0007669"/>
    <property type="project" value="InterPro"/>
</dbReference>
<dbReference type="SUPFAM" id="SSF55620">
    <property type="entry name" value="Tetrahydrobiopterin biosynthesis enzymes-like"/>
    <property type="match status" value="1"/>
</dbReference>
<dbReference type="GO" id="GO:0016491">
    <property type="term" value="F:oxidoreductase activity"/>
    <property type="evidence" value="ECO:0007669"/>
    <property type="project" value="UniProtKB-KW"/>
</dbReference>
<dbReference type="PRINTS" id="PR00469">
    <property type="entry name" value="PNDRDTASEII"/>
</dbReference>
<dbReference type="Pfam" id="PF07992">
    <property type="entry name" value="Pyr_redox_2"/>
    <property type="match status" value="1"/>
</dbReference>
<dbReference type="InterPro" id="IPR050097">
    <property type="entry name" value="Ferredoxin-NADP_redctase_2"/>
</dbReference>
<keyword evidence="5" id="KW-1185">Reference proteome</keyword>
<evidence type="ECO:0000256" key="1">
    <source>
        <dbReference type="ARBA" id="ARBA00022630"/>
    </source>
</evidence>
<evidence type="ECO:0000259" key="3">
    <source>
        <dbReference type="SMART" id="SM00905"/>
    </source>
</evidence>
<dbReference type="Gene3D" id="3.50.50.60">
    <property type="entry name" value="FAD/NAD(P)-binding domain"/>
    <property type="match status" value="2"/>
</dbReference>
<dbReference type="InterPro" id="IPR043133">
    <property type="entry name" value="GTP-CH-I_C/QueF"/>
</dbReference>
<dbReference type="InterPro" id="IPR036188">
    <property type="entry name" value="FAD/NAD-bd_sf"/>
</dbReference>
<dbReference type="Gene3D" id="3.30.1130.10">
    <property type="match status" value="1"/>
</dbReference>
<keyword evidence="1" id="KW-0285">Flavoprotein</keyword>
<gene>
    <name evidence="4" type="ORF">CS062_09945</name>
</gene>
<keyword evidence="2" id="KW-0560">Oxidoreductase</keyword>
<proteinExistence type="predicted"/>
<evidence type="ECO:0000313" key="4">
    <source>
        <dbReference type="EMBL" id="PIM53337.1"/>
    </source>
</evidence>
<dbReference type="PRINTS" id="PR00368">
    <property type="entry name" value="FADPNR"/>
</dbReference>
<evidence type="ECO:0000313" key="5">
    <source>
        <dbReference type="Proteomes" id="UP000231501"/>
    </source>
</evidence>